<reference evidence="1 2" key="1">
    <citation type="submission" date="2018-06" db="EMBL/GenBank/DDBJ databases">
        <authorList>
            <consortium name="Pathogen Informatics"/>
            <person name="Doyle S."/>
        </authorList>
    </citation>
    <scope>NUCLEOTIDE SEQUENCE [LARGE SCALE GENOMIC DNA]</scope>
    <source>
        <strain evidence="1 2">NCTC4824</strain>
    </source>
</reference>
<dbReference type="RefSeq" id="WP_066144463.1">
    <property type="nucleotide sequence ID" value="NZ_CBCSGM010000003.1"/>
</dbReference>
<dbReference type="Proteomes" id="UP000249134">
    <property type="component" value="Chromosome 1"/>
</dbReference>
<accession>A0A2X4WHQ2</accession>
<protein>
    <submittedName>
        <fullName evidence="1">Uncharacterized protein</fullName>
    </submittedName>
</protein>
<evidence type="ECO:0000313" key="1">
    <source>
        <dbReference type="EMBL" id="SQI62681.1"/>
    </source>
</evidence>
<evidence type="ECO:0000313" key="2">
    <source>
        <dbReference type="Proteomes" id="UP000249134"/>
    </source>
</evidence>
<gene>
    <name evidence="1" type="ORF">NCTC4824_03732</name>
</gene>
<name>A0A2X4WHQ2_LEDLE</name>
<dbReference type="STRING" id="1348624.GCA_001591545_03200"/>
<dbReference type="EMBL" id="LS483476">
    <property type="protein sequence ID" value="SQI62681.1"/>
    <property type="molecule type" value="Genomic_DNA"/>
</dbReference>
<dbReference type="AlphaFoldDB" id="A0A2X4WHQ2"/>
<sequence length="119" mass="13144">MPTLYQTFQRRQHGGGAMKPVSTAITYGVASHNNIPVSVYSCMPCIATCMKVSIRLQRVVTSAVYETIGTYLNRDLCDSRVGPGRVDHTFTNVRKSGAAMRVLWQLDGSTDPSSPFYHD</sequence>
<dbReference type="KEGG" id="blen:NCTC4824_03732"/>
<proteinExistence type="predicted"/>
<keyword evidence="2" id="KW-1185">Reference proteome</keyword>
<organism evidence="1 2">
    <name type="scientific">Lederbergia lenta</name>
    <name type="common">Bacillus lentus</name>
    <dbReference type="NCBI Taxonomy" id="1467"/>
    <lineage>
        <taxon>Bacteria</taxon>
        <taxon>Bacillati</taxon>
        <taxon>Bacillota</taxon>
        <taxon>Bacilli</taxon>
        <taxon>Bacillales</taxon>
        <taxon>Bacillaceae</taxon>
        <taxon>Lederbergia</taxon>
    </lineage>
</organism>